<keyword evidence="2" id="KW-1185">Reference proteome</keyword>
<organism evidence="1 2">
    <name type="scientific">Glossina pallidipes</name>
    <name type="common">Tsetse fly</name>
    <dbReference type="NCBI Taxonomy" id="7398"/>
    <lineage>
        <taxon>Eukaryota</taxon>
        <taxon>Metazoa</taxon>
        <taxon>Ecdysozoa</taxon>
        <taxon>Arthropoda</taxon>
        <taxon>Hexapoda</taxon>
        <taxon>Insecta</taxon>
        <taxon>Pterygota</taxon>
        <taxon>Neoptera</taxon>
        <taxon>Endopterygota</taxon>
        <taxon>Diptera</taxon>
        <taxon>Brachycera</taxon>
        <taxon>Muscomorpha</taxon>
        <taxon>Hippoboscoidea</taxon>
        <taxon>Glossinidae</taxon>
        <taxon>Glossina</taxon>
    </lineage>
</organism>
<evidence type="ECO:0000313" key="2">
    <source>
        <dbReference type="Proteomes" id="UP000092445"/>
    </source>
</evidence>
<reference evidence="2" key="1">
    <citation type="submission" date="2014-03" db="EMBL/GenBank/DDBJ databases">
        <authorList>
            <person name="Aksoy S."/>
            <person name="Warren W."/>
            <person name="Wilson R.K."/>
        </authorList>
    </citation>
    <scope>NUCLEOTIDE SEQUENCE [LARGE SCALE GENOMIC DNA]</scope>
    <source>
        <strain evidence="2">IAEA</strain>
    </source>
</reference>
<dbReference type="AlphaFoldDB" id="A0A1A9ZP48"/>
<accession>A0A1A9ZP48</accession>
<reference evidence="1" key="2">
    <citation type="submission" date="2020-05" db="UniProtKB">
        <authorList>
            <consortium name="EnsemblMetazoa"/>
        </authorList>
    </citation>
    <scope>IDENTIFICATION</scope>
    <source>
        <strain evidence="1">IAEA</strain>
    </source>
</reference>
<dbReference type="EnsemblMetazoa" id="GPAI020656-RA">
    <property type="protein sequence ID" value="GPAI020656-PA"/>
    <property type="gene ID" value="GPAI020656"/>
</dbReference>
<sequence>MSSCKRTSKNSFAMECSIPDGLLDGVIKVIITANVYCNVFKIKKNLSVIDTHRSDIRKFLEAIRCCIARSMALDEQCNQFFNGTNKLNRVCAAYYPSFGTSSATGDEYVVYQLDGKQSRYFITLGMSAITSCKGTIYMESDSEYQCDGVTLQLPPGKLPKLYCLTFPFIFSKILVAHCTRDDSINPQQTAILYPNTRKFQSFEYWEKRGGDEEVKEEDDIDCIPIIHVNEPLESHE</sequence>
<name>A0A1A9ZP48_GLOPL</name>
<dbReference type="Proteomes" id="UP000092445">
    <property type="component" value="Unassembled WGS sequence"/>
</dbReference>
<evidence type="ECO:0000313" key="1">
    <source>
        <dbReference type="EnsemblMetazoa" id="GPAI020656-PA"/>
    </source>
</evidence>
<dbReference type="VEuPathDB" id="VectorBase:GPAI020656"/>
<proteinExistence type="predicted"/>
<protein>
    <submittedName>
        <fullName evidence="1">Uncharacterized protein</fullName>
    </submittedName>
</protein>